<organism evidence="7 8">
    <name type="scientific">Propionigenium maris DSM 9537</name>
    <dbReference type="NCBI Taxonomy" id="1123000"/>
    <lineage>
        <taxon>Bacteria</taxon>
        <taxon>Fusobacteriati</taxon>
        <taxon>Fusobacteriota</taxon>
        <taxon>Fusobacteriia</taxon>
        <taxon>Fusobacteriales</taxon>
        <taxon>Fusobacteriaceae</taxon>
        <taxon>Propionigenium</taxon>
    </lineage>
</organism>
<evidence type="ECO:0000256" key="1">
    <source>
        <dbReference type="ARBA" id="ARBA00004141"/>
    </source>
</evidence>
<keyword evidence="3 5" id="KW-1133">Transmembrane helix</keyword>
<evidence type="ECO:0000313" key="8">
    <source>
        <dbReference type="Proteomes" id="UP001144471"/>
    </source>
</evidence>
<dbReference type="AlphaFoldDB" id="A0A9W6GMJ8"/>
<proteinExistence type="predicted"/>
<comment type="caution">
    <text evidence="7">The sequence shown here is derived from an EMBL/GenBank/DDBJ whole genome shotgun (WGS) entry which is preliminary data.</text>
</comment>
<keyword evidence="4 5" id="KW-0472">Membrane</keyword>
<dbReference type="Proteomes" id="UP001144471">
    <property type="component" value="Unassembled WGS sequence"/>
</dbReference>
<feature type="transmembrane region" description="Helical" evidence="5">
    <location>
        <begin position="14"/>
        <end position="33"/>
    </location>
</feature>
<reference evidence="7" key="1">
    <citation type="submission" date="2022-12" db="EMBL/GenBank/DDBJ databases">
        <title>Reference genome sequencing for broad-spectrum identification of bacterial and archaeal isolates by mass spectrometry.</title>
        <authorList>
            <person name="Sekiguchi Y."/>
            <person name="Tourlousse D.M."/>
        </authorList>
    </citation>
    <scope>NUCLEOTIDE SEQUENCE</scope>
    <source>
        <strain evidence="7">10succ1</strain>
    </source>
</reference>
<protein>
    <recommendedName>
        <fullName evidence="6">Cation efflux protein transmembrane domain-containing protein</fullName>
    </recommendedName>
</protein>
<dbReference type="InterPro" id="IPR058533">
    <property type="entry name" value="Cation_efflux_TM"/>
</dbReference>
<evidence type="ECO:0000256" key="4">
    <source>
        <dbReference type="ARBA" id="ARBA00023136"/>
    </source>
</evidence>
<gene>
    <name evidence="7" type="ORF">PM10SUCC1_20930</name>
</gene>
<sequence>MEILRIEENSFKQGVILIYTIINVSLCFIFSRIHRKNYLKTNRSSELLKAEESAAMVDCMISLGAGVALVGVIFLKGTFLEIIIPIADSIVVIPLSILMIKEPIKLFKGSLEELLG</sequence>
<dbReference type="InterPro" id="IPR027469">
    <property type="entry name" value="Cation_efflux_TMD_sf"/>
</dbReference>
<dbReference type="GO" id="GO:0016020">
    <property type="term" value="C:membrane"/>
    <property type="evidence" value="ECO:0007669"/>
    <property type="project" value="UniProtKB-SubCell"/>
</dbReference>
<dbReference type="GO" id="GO:0008324">
    <property type="term" value="F:monoatomic cation transmembrane transporter activity"/>
    <property type="evidence" value="ECO:0007669"/>
    <property type="project" value="InterPro"/>
</dbReference>
<name>A0A9W6GMJ8_9FUSO</name>
<dbReference type="SUPFAM" id="SSF161111">
    <property type="entry name" value="Cation efflux protein transmembrane domain-like"/>
    <property type="match status" value="1"/>
</dbReference>
<keyword evidence="8" id="KW-1185">Reference proteome</keyword>
<keyword evidence="2 5" id="KW-0812">Transmembrane</keyword>
<feature type="transmembrane region" description="Helical" evidence="5">
    <location>
        <begin position="82"/>
        <end position="100"/>
    </location>
</feature>
<dbReference type="Gene3D" id="1.20.1510.10">
    <property type="entry name" value="Cation efflux protein transmembrane domain"/>
    <property type="match status" value="1"/>
</dbReference>
<evidence type="ECO:0000313" key="7">
    <source>
        <dbReference type="EMBL" id="GLI56579.1"/>
    </source>
</evidence>
<feature type="transmembrane region" description="Helical" evidence="5">
    <location>
        <begin position="54"/>
        <end position="76"/>
    </location>
</feature>
<dbReference type="EMBL" id="BSDY01000009">
    <property type="protein sequence ID" value="GLI56579.1"/>
    <property type="molecule type" value="Genomic_DNA"/>
</dbReference>
<accession>A0A9W6GMJ8</accession>
<dbReference type="Pfam" id="PF01545">
    <property type="entry name" value="Cation_efflux"/>
    <property type="match status" value="1"/>
</dbReference>
<comment type="subcellular location">
    <subcellularLocation>
        <location evidence="1">Membrane</location>
        <topology evidence="1">Multi-pass membrane protein</topology>
    </subcellularLocation>
</comment>
<evidence type="ECO:0000259" key="6">
    <source>
        <dbReference type="Pfam" id="PF01545"/>
    </source>
</evidence>
<evidence type="ECO:0000256" key="3">
    <source>
        <dbReference type="ARBA" id="ARBA00022989"/>
    </source>
</evidence>
<evidence type="ECO:0000256" key="2">
    <source>
        <dbReference type="ARBA" id="ARBA00022692"/>
    </source>
</evidence>
<evidence type="ECO:0000256" key="5">
    <source>
        <dbReference type="SAM" id="Phobius"/>
    </source>
</evidence>
<feature type="domain" description="Cation efflux protein transmembrane" evidence="6">
    <location>
        <begin position="7"/>
        <end position="115"/>
    </location>
</feature>